<dbReference type="Proteomes" id="UP000426857">
    <property type="component" value="Chromosome"/>
</dbReference>
<evidence type="ECO:0000259" key="1">
    <source>
        <dbReference type="Pfam" id="PF22481"/>
    </source>
</evidence>
<accession>A0A6B8TQ33</accession>
<dbReference type="InterPro" id="IPR054254">
    <property type="entry name" value="DUF6985"/>
</dbReference>
<protein>
    <recommendedName>
        <fullName evidence="1">DUF6985 domain-containing protein</fullName>
    </recommendedName>
</protein>
<dbReference type="Pfam" id="PF22481">
    <property type="entry name" value="DUF6985"/>
    <property type="match status" value="1"/>
</dbReference>
<sequence length="93" mass="10669">MEWMPVIDGPDDVFNHVTFGRFAAVYKGYPSTDHFFIGIGCACAWEEEHGLTFQLRDGTTLTYVGPFDDSGEWPDDTYDTSGDGLYRTYWPRR</sequence>
<name>A0A6B8TQ33_9CORY</name>
<feature type="domain" description="DUF6985" evidence="1">
    <location>
        <begin position="2"/>
        <end position="69"/>
    </location>
</feature>
<evidence type="ECO:0000313" key="3">
    <source>
        <dbReference type="Proteomes" id="UP000426857"/>
    </source>
</evidence>
<reference evidence="2 3" key="1">
    <citation type="submission" date="2019-11" db="EMBL/GenBank/DDBJ databases">
        <title>FDA dAtabase for Regulatory Grade micrObial Sequences (FDA-ARGOS): Supporting development and validation of Infectious Disease Dx tests.</title>
        <authorList>
            <person name="Kerrigan L."/>
            <person name="Long C."/>
            <person name="Tallon L."/>
            <person name="Sadzewicz L."/>
            <person name="Vavikolanu K."/>
            <person name="Mehta A."/>
            <person name="Aluvathingal J."/>
            <person name="Nadendla S."/>
            <person name="Yan Y."/>
            <person name="Sichtig H."/>
        </authorList>
    </citation>
    <scope>NUCLEOTIDE SEQUENCE [LARGE SCALE GENOMIC DNA]</scope>
    <source>
        <strain evidence="2 3">FDAARGOS_674</strain>
    </source>
</reference>
<gene>
    <name evidence="2" type="ORF">FOB82_11105</name>
</gene>
<proteinExistence type="predicted"/>
<dbReference type="RefSeq" id="WP_155870390.1">
    <property type="nucleotide sequence ID" value="NZ_CP046322.1"/>
</dbReference>
<dbReference type="AlphaFoldDB" id="A0A6B8TQ33"/>
<dbReference type="EMBL" id="CP046322">
    <property type="protein sequence ID" value="QGS35402.1"/>
    <property type="molecule type" value="Genomic_DNA"/>
</dbReference>
<dbReference type="KEGG" id="cxe:FOB82_11105"/>
<evidence type="ECO:0000313" key="2">
    <source>
        <dbReference type="EMBL" id="QGS35402.1"/>
    </source>
</evidence>
<organism evidence="2 3">
    <name type="scientific">Corynebacterium xerosis</name>
    <dbReference type="NCBI Taxonomy" id="1725"/>
    <lineage>
        <taxon>Bacteria</taxon>
        <taxon>Bacillati</taxon>
        <taxon>Actinomycetota</taxon>
        <taxon>Actinomycetes</taxon>
        <taxon>Mycobacteriales</taxon>
        <taxon>Corynebacteriaceae</taxon>
        <taxon>Corynebacterium</taxon>
    </lineage>
</organism>